<gene>
    <name evidence="1" type="ORF">DPMN_094258</name>
</gene>
<name>A0A9D4R2I8_DREPO</name>
<comment type="caution">
    <text evidence="1">The sequence shown here is derived from an EMBL/GenBank/DDBJ whole genome shotgun (WGS) entry which is preliminary data.</text>
</comment>
<reference evidence="1" key="1">
    <citation type="journal article" date="2019" name="bioRxiv">
        <title>The Genome of the Zebra Mussel, Dreissena polymorpha: A Resource for Invasive Species Research.</title>
        <authorList>
            <person name="McCartney M.A."/>
            <person name="Auch B."/>
            <person name="Kono T."/>
            <person name="Mallez S."/>
            <person name="Zhang Y."/>
            <person name="Obille A."/>
            <person name="Becker A."/>
            <person name="Abrahante J.E."/>
            <person name="Garbe J."/>
            <person name="Badalamenti J.P."/>
            <person name="Herman A."/>
            <person name="Mangelson H."/>
            <person name="Liachko I."/>
            <person name="Sullivan S."/>
            <person name="Sone E.D."/>
            <person name="Koren S."/>
            <person name="Silverstein K.A.T."/>
            <person name="Beckman K.B."/>
            <person name="Gohl D.M."/>
        </authorList>
    </citation>
    <scope>NUCLEOTIDE SEQUENCE</scope>
    <source>
        <strain evidence="1">Duluth1</strain>
        <tissue evidence="1">Whole animal</tissue>
    </source>
</reference>
<protein>
    <submittedName>
        <fullName evidence="1">Uncharacterized protein</fullName>
    </submittedName>
</protein>
<proteinExistence type="predicted"/>
<sequence>MAPVTWDRAPVIDRSWHWSPVTGQTSKSLIITGLFFFFSSKDSSSSTSCHHRHNRINI</sequence>
<dbReference type="AlphaFoldDB" id="A0A9D4R2I8"/>
<keyword evidence="2" id="KW-1185">Reference proteome</keyword>
<evidence type="ECO:0000313" key="2">
    <source>
        <dbReference type="Proteomes" id="UP000828390"/>
    </source>
</evidence>
<organism evidence="1 2">
    <name type="scientific">Dreissena polymorpha</name>
    <name type="common">Zebra mussel</name>
    <name type="synonym">Mytilus polymorpha</name>
    <dbReference type="NCBI Taxonomy" id="45954"/>
    <lineage>
        <taxon>Eukaryota</taxon>
        <taxon>Metazoa</taxon>
        <taxon>Spiralia</taxon>
        <taxon>Lophotrochozoa</taxon>
        <taxon>Mollusca</taxon>
        <taxon>Bivalvia</taxon>
        <taxon>Autobranchia</taxon>
        <taxon>Heteroconchia</taxon>
        <taxon>Euheterodonta</taxon>
        <taxon>Imparidentia</taxon>
        <taxon>Neoheterodontei</taxon>
        <taxon>Myida</taxon>
        <taxon>Dreissenoidea</taxon>
        <taxon>Dreissenidae</taxon>
        <taxon>Dreissena</taxon>
    </lineage>
</organism>
<evidence type="ECO:0000313" key="1">
    <source>
        <dbReference type="EMBL" id="KAH3851773.1"/>
    </source>
</evidence>
<reference evidence="1" key="2">
    <citation type="submission" date="2020-11" db="EMBL/GenBank/DDBJ databases">
        <authorList>
            <person name="McCartney M.A."/>
            <person name="Auch B."/>
            <person name="Kono T."/>
            <person name="Mallez S."/>
            <person name="Becker A."/>
            <person name="Gohl D.M."/>
            <person name="Silverstein K.A.T."/>
            <person name="Koren S."/>
            <person name="Bechman K.B."/>
            <person name="Herman A."/>
            <person name="Abrahante J.E."/>
            <person name="Garbe J."/>
        </authorList>
    </citation>
    <scope>NUCLEOTIDE SEQUENCE</scope>
    <source>
        <strain evidence="1">Duluth1</strain>
        <tissue evidence="1">Whole animal</tissue>
    </source>
</reference>
<dbReference type="Proteomes" id="UP000828390">
    <property type="component" value="Unassembled WGS sequence"/>
</dbReference>
<accession>A0A9D4R2I8</accession>
<dbReference type="EMBL" id="JAIWYP010000003">
    <property type="protein sequence ID" value="KAH3851773.1"/>
    <property type="molecule type" value="Genomic_DNA"/>
</dbReference>